<sequence>MEEEEEEEDEEEEEEEEDEEEEEKKKFIVNGEVLSSSIAQNQPNGEENANHLEVPSHSSQEFDLSSLKANPGERTQILEFHPNHRDAIRRAYLQKKNLVNLY</sequence>
<reference evidence="2 3" key="1">
    <citation type="submission" date="2020-09" db="EMBL/GenBank/DDBJ databases">
        <title>De no assembly of potato wild relative species, Solanum commersonii.</title>
        <authorList>
            <person name="Cho K."/>
        </authorList>
    </citation>
    <scope>NUCLEOTIDE SEQUENCE [LARGE SCALE GENOMIC DNA]</scope>
    <source>
        <strain evidence="2">LZ3.2</strain>
        <tissue evidence="2">Leaf</tissue>
    </source>
</reference>
<dbReference type="AlphaFoldDB" id="A0A9J5Z983"/>
<comment type="caution">
    <text evidence="2">The sequence shown here is derived from an EMBL/GenBank/DDBJ whole genome shotgun (WGS) entry which is preliminary data.</text>
</comment>
<gene>
    <name evidence="2" type="ORF">H5410_019752</name>
</gene>
<dbReference type="OrthoDB" id="1245066at2759"/>
<accession>A0A9J5Z983</accession>
<dbReference type="EMBL" id="JACXVP010000004">
    <property type="protein sequence ID" value="KAG5608471.1"/>
    <property type="molecule type" value="Genomic_DNA"/>
</dbReference>
<feature type="region of interest" description="Disordered" evidence="1">
    <location>
        <begin position="1"/>
        <end position="64"/>
    </location>
</feature>
<feature type="compositionally biased region" description="Acidic residues" evidence="1">
    <location>
        <begin position="1"/>
        <end position="22"/>
    </location>
</feature>
<organism evidence="2 3">
    <name type="scientific">Solanum commersonii</name>
    <name type="common">Commerson's wild potato</name>
    <name type="synonym">Commerson's nightshade</name>
    <dbReference type="NCBI Taxonomy" id="4109"/>
    <lineage>
        <taxon>Eukaryota</taxon>
        <taxon>Viridiplantae</taxon>
        <taxon>Streptophyta</taxon>
        <taxon>Embryophyta</taxon>
        <taxon>Tracheophyta</taxon>
        <taxon>Spermatophyta</taxon>
        <taxon>Magnoliopsida</taxon>
        <taxon>eudicotyledons</taxon>
        <taxon>Gunneridae</taxon>
        <taxon>Pentapetalae</taxon>
        <taxon>asterids</taxon>
        <taxon>lamiids</taxon>
        <taxon>Solanales</taxon>
        <taxon>Solanaceae</taxon>
        <taxon>Solanoideae</taxon>
        <taxon>Solaneae</taxon>
        <taxon>Solanum</taxon>
    </lineage>
</organism>
<feature type="compositionally biased region" description="Polar residues" evidence="1">
    <location>
        <begin position="33"/>
        <end position="47"/>
    </location>
</feature>
<evidence type="ECO:0000313" key="3">
    <source>
        <dbReference type="Proteomes" id="UP000824120"/>
    </source>
</evidence>
<dbReference type="Proteomes" id="UP000824120">
    <property type="component" value="Chromosome 4"/>
</dbReference>
<protein>
    <submittedName>
        <fullName evidence="2">Uncharacterized protein</fullName>
    </submittedName>
</protein>
<name>A0A9J5Z983_SOLCO</name>
<evidence type="ECO:0000256" key="1">
    <source>
        <dbReference type="SAM" id="MobiDB-lite"/>
    </source>
</evidence>
<proteinExistence type="predicted"/>
<keyword evidence="3" id="KW-1185">Reference proteome</keyword>
<evidence type="ECO:0000313" key="2">
    <source>
        <dbReference type="EMBL" id="KAG5608471.1"/>
    </source>
</evidence>